<dbReference type="CDD" id="cd12112">
    <property type="entry name" value="PHP_HisPPase_Chlorobi_like"/>
    <property type="match status" value="1"/>
</dbReference>
<dbReference type="GO" id="GO:0035312">
    <property type="term" value="F:5'-3' DNA exonuclease activity"/>
    <property type="evidence" value="ECO:0007669"/>
    <property type="project" value="TreeGrafter"/>
</dbReference>
<dbReference type="GO" id="GO:0004534">
    <property type="term" value="F:5'-3' RNA exonuclease activity"/>
    <property type="evidence" value="ECO:0007669"/>
    <property type="project" value="TreeGrafter"/>
</dbReference>
<dbReference type="PANTHER" id="PTHR42924:SF3">
    <property type="entry name" value="POLYMERASE_HISTIDINOL PHOSPHATASE N-TERMINAL DOMAIN-CONTAINING PROTEIN"/>
    <property type="match status" value="1"/>
</dbReference>
<dbReference type="SMART" id="SM00481">
    <property type="entry name" value="POLIIIAc"/>
    <property type="match status" value="1"/>
</dbReference>
<feature type="domain" description="Polymerase/histidinol phosphatase N-terminal" evidence="1">
    <location>
        <begin position="50"/>
        <end position="128"/>
    </location>
</feature>
<dbReference type="InterPro" id="IPR003141">
    <property type="entry name" value="Pol/His_phosphatase_N"/>
</dbReference>
<gene>
    <name evidence="2" type="ORF">METZ01_LOCUS232013</name>
</gene>
<sequence>MKNQLIIYFHELGLLRRLANFLIISILIAHGNVNRAIEFPNIPGYLTLKCDFHMHTVFSDGSVWPDIRVEEALKDGLDAIATTEHLELLSWRDDIPNPDRNRSHQLASYFARDHKLLVINGSEITRSMPPGHANAIFIEDANRLLLDNYLDVFQEAQRQGAFIFWNHPHWISQSPDALVPLSDIHKELIRDGILEGIEVVNDTTYSDEALQIALDHNLTILGTSDIHGIIDWQYKTPNNGHRPVTLVFTRERTTQSIKQGLKNGRTVVWFNNLLIGREEYIQPLINECLNIGSVRYRKGSTVVSVTITNHSDVEFILRNLSKYTFYADADLVTIPPHGKKLLEVKTLGHPSKFELRFSVLNAIIAPGMHPELTMPVSRR</sequence>
<protein>
    <recommendedName>
        <fullName evidence="1">Polymerase/histidinol phosphatase N-terminal domain-containing protein</fullName>
    </recommendedName>
</protein>
<dbReference type="PANTHER" id="PTHR42924">
    <property type="entry name" value="EXONUCLEASE"/>
    <property type="match status" value="1"/>
</dbReference>
<evidence type="ECO:0000259" key="1">
    <source>
        <dbReference type="SMART" id="SM00481"/>
    </source>
</evidence>
<dbReference type="AlphaFoldDB" id="A0A382GW16"/>
<name>A0A382GW16_9ZZZZ</name>
<dbReference type="EMBL" id="UINC01057708">
    <property type="protein sequence ID" value="SVB79159.1"/>
    <property type="molecule type" value="Genomic_DNA"/>
</dbReference>
<evidence type="ECO:0000313" key="2">
    <source>
        <dbReference type="EMBL" id="SVB79159.1"/>
    </source>
</evidence>
<dbReference type="Pfam" id="PF16392">
    <property type="entry name" value="DUF5001"/>
    <property type="match status" value="1"/>
</dbReference>
<accession>A0A382GW16</accession>
<dbReference type="Gene3D" id="3.20.20.140">
    <property type="entry name" value="Metal-dependent hydrolases"/>
    <property type="match status" value="1"/>
</dbReference>
<dbReference type="SUPFAM" id="SSF89550">
    <property type="entry name" value="PHP domain-like"/>
    <property type="match status" value="1"/>
</dbReference>
<organism evidence="2">
    <name type="scientific">marine metagenome</name>
    <dbReference type="NCBI Taxonomy" id="408172"/>
    <lineage>
        <taxon>unclassified sequences</taxon>
        <taxon>metagenomes</taxon>
        <taxon>ecological metagenomes</taxon>
    </lineage>
</organism>
<proteinExistence type="predicted"/>
<dbReference type="InterPro" id="IPR032165">
    <property type="entry name" value="DUF5001"/>
</dbReference>
<reference evidence="2" key="1">
    <citation type="submission" date="2018-05" db="EMBL/GenBank/DDBJ databases">
        <authorList>
            <person name="Lanie J.A."/>
            <person name="Ng W.-L."/>
            <person name="Kazmierczak K.M."/>
            <person name="Andrzejewski T.M."/>
            <person name="Davidsen T.M."/>
            <person name="Wayne K.J."/>
            <person name="Tettelin H."/>
            <person name="Glass J.I."/>
            <person name="Rusch D."/>
            <person name="Podicherti R."/>
            <person name="Tsui H.-C.T."/>
            <person name="Winkler M.E."/>
        </authorList>
    </citation>
    <scope>NUCLEOTIDE SEQUENCE</scope>
</reference>
<dbReference type="InterPro" id="IPR016195">
    <property type="entry name" value="Pol/histidinol_Pase-like"/>
</dbReference>
<dbReference type="InterPro" id="IPR052018">
    <property type="entry name" value="PHP_domain"/>
</dbReference>